<protein>
    <recommendedName>
        <fullName evidence="4">HNH endonuclease</fullName>
    </recommendedName>
</protein>
<dbReference type="EMBL" id="AP025735">
    <property type="protein sequence ID" value="BDI20981.1"/>
    <property type="molecule type" value="Genomic_DNA"/>
</dbReference>
<sequence length="186" mass="21635">MTDNLSCKVPTNSSTPATDFALPTFERSPILPNEVEDKEIWQPKWNCFCCQDTGQIQAHLFRLIIPDYDPNRDRIPVCQGCNKFDNYHLKEYGVLDTRFDLYLCKKLDAISRADWKQVTQKQFEMFKQRVNQASSEIAQSHSLSRKNRTSNDEREVQLHKAEVEAISPEQWEAMNKAYLVGSNKDE</sequence>
<feature type="region of interest" description="Disordered" evidence="1">
    <location>
        <begin position="136"/>
        <end position="156"/>
    </location>
</feature>
<reference evidence="2" key="1">
    <citation type="submission" date="2022-04" db="EMBL/GenBank/DDBJ databases">
        <title>Complete genome sequence of a cyanobacterium, Nostoc sp. SO-36, isolated in Antarctica.</title>
        <authorList>
            <person name="Kanesaki Y."/>
            <person name="Effendi D."/>
            <person name="Sakamoto T."/>
            <person name="Ohtani S."/>
            <person name="Awai K."/>
        </authorList>
    </citation>
    <scope>NUCLEOTIDE SEQUENCE</scope>
    <source>
        <strain evidence="2">SO-36</strain>
        <plasmid evidence="2">pANSO36C</plasmid>
    </source>
</reference>
<dbReference type="RefSeq" id="WP_251961024.1">
    <property type="nucleotide sequence ID" value="NZ_AP025735.1"/>
</dbReference>
<proteinExistence type="predicted"/>
<keyword evidence="2" id="KW-0614">Plasmid</keyword>
<organism evidence="2 3">
    <name type="scientific">Nostoc cf. commune SO-36</name>
    <dbReference type="NCBI Taxonomy" id="449208"/>
    <lineage>
        <taxon>Bacteria</taxon>
        <taxon>Bacillati</taxon>
        <taxon>Cyanobacteriota</taxon>
        <taxon>Cyanophyceae</taxon>
        <taxon>Nostocales</taxon>
        <taxon>Nostocaceae</taxon>
        <taxon>Nostoc</taxon>
    </lineage>
</organism>
<evidence type="ECO:0008006" key="4">
    <source>
        <dbReference type="Google" id="ProtNLM"/>
    </source>
</evidence>
<gene>
    <name evidence="2" type="ORF">ANSO36C_67830</name>
</gene>
<evidence type="ECO:0000256" key="1">
    <source>
        <dbReference type="SAM" id="MobiDB-lite"/>
    </source>
</evidence>
<evidence type="ECO:0000313" key="2">
    <source>
        <dbReference type="EMBL" id="BDI20981.1"/>
    </source>
</evidence>
<accession>A0ABN6QFG6</accession>
<evidence type="ECO:0000313" key="3">
    <source>
        <dbReference type="Proteomes" id="UP001055453"/>
    </source>
</evidence>
<dbReference type="Proteomes" id="UP001055453">
    <property type="component" value="Plasmid pANSO36C"/>
</dbReference>
<geneLocation type="plasmid" evidence="2 3">
    <name>pANSO36C</name>
</geneLocation>
<keyword evidence="3" id="KW-1185">Reference proteome</keyword>
<name>A0ABN6QFG6_NOSCO</name>